<keyword evidence="3" id="KW-0963">Cytoplasm</keyword>
<comment type="caution">
    <text evidence="9">The sequence shown here is derived from an EMBL/GenBank/DDBJ whole genome shotgun (WGS) entry which is preliminary data.</text>
</comment>
<comment type="catalytic activity">
    <reaction evidence="8">
        <text>GTP + H2O = GDP + phosphate + H(+)</text>
        <dbReference type="Rhea" id="RHEA:19669"/>
        <dbReference type="ChEBI" id="CHEBI:15377"/>
        <dbReference type="ChEBI" id="CHEBI:15378"/>
        <dbReference type="ChEBI" id="CHEBI:37565"/>
        <dbReference type="ChEBI" id="CHEBI:43474"/>
        <dbReference type="ChEBI" id="CHEBI:58189"/>
    </reaction>
    <physiologicalReaction direction="left-to-right" evidence="8">
        <dbReference type="Rhea" id="RHEA:19670"/>
    </physiologicalReaction>
</comment>
<evidence type="ECO:0000256" key="2">
    <source>
        <dbReference type="ARBA" id="ARBA00009636"/>
    </source>
</evidence>
<dbReference type="EMBL" id="LZPO01060900">
    <property type="protein sequence ID" value="OBS71258.1"/>
    <property type="molecule type" value="Genomic_DNA"/>
</dbReference>
<dbReference type="SUPFAM" id="SSF52490">
    <property type="entry name" value="Tubulin nucleotide-binding domain-like"/>
    <property type="match status" value="1"/>
</dbReference>
<dbReference type="GO" id="GO:0005874">
    <property type="term" value="C:microtubule"/>
    <property type="evidence" value="ECO:0007669"/>
    <property type="project" value="UniProtKB-KW"/>
</dbReference>
<evidence type="ECO:0000256" key="6">
    <source>
        <dbReference type="ARBA" id="ARBA00022801"/>
    </source>
</evidence>
<dbReference type="InterPro" id="IPR036525">
    <property type="entry name" value="Tubulin/FtsZ_GTPase_sf"/>
</dbReference>
<keyword evidence="5" id="KW-0547">Nucleotide-binding</keyword>
<evidence type="ECO:0000256" key="5">
    <source>
        <dbReference type="ARBA" id="ARBA00022741"/>
    </source>
</evidence>
<evidence type="ECO:0000256" key="1">
    <source>
        <dbReference type="ARBA" id="ARBA00004496"/>
    </source>
</evidence>
<evidence type="ECO:0000256" key="4">
    <source>
        <dbReference type="ARBA" id="ARBA00022701"/>
    </source>
</evidence>
<dbReference type="GO" id="GO:0005525">
    <property type="term" value="F:GTP binding"/>
    <property type="evidence" value="ECO:0007669"/>
    <property type="project" value="UniProtKB-KW"/>
</dbReference>
<keyword evidence="6" id="KW-0378">Hydrolase</keyword>
<keyword evidence="7" id="KW-0342">GTP-binding</keyword>
<dbReference type="AlphaFoldDB" id="A0A1A6GY54"/>
<accession>A0A1A6GY54</accession>
<dbReference type="InterPro" id="IPR002452">
    <property type="entry name" value="Alpha_tubulin"/>
</dbReference>
<proteinExistence type="inferred from homology"/>
<dbReference type="PANTHER" id="PTHR11588">
    <property type="entry name" value="TUBULIN"/>
    <property type="match status" value="1"/>
</dbReference>
<evidence type="ECO:0000313" key="10">
    <source>
        <dbReference type="Proteomes" id="UP000092124"/>
    </source>
</evidence>
<name>A0A1A6GY54_NEOLE</name>
<gene>
    <name evidence="9" type="ORF">A6R68_00201</name>
</gene>
<sequence length="52" mass="5755">GIRVGKYHSLFHPEQLVNGKEDAANNFARGRYSVGSEAIELVLERIRKLASG</sequence>
<dbReference type="InterPro" id="IPR000217">
    <property type="entry name" value="Tubulin"/>
</dbReference>
<comment type="similarity">
    <text evidence="2">Belongs to the tubulin family.</text>
</comment>
<feature type="non-terminal residue" evidence="9">
    <location>
        <position position="52"/>
    </location>
</feature>
<reference evidence="9 10" key="1">
    <citation type="submission" date="2016-06" db="EMBL/GenBank/DDBJ databases">
        <title>The Draft Genome Sequence and Annotation of the Desert Woodrat Neotoma lepida.</title>
        <authorList>
            <person name="Campbell M."/>
            <person name="Oakeson K.F."/>
            <person name="Yandell M."/>
            <person name="Halpert J.R."/>
            <person name="Dearing D."/>
        </authorList>
    </citation>
    <scope>NUCLEOTIDE SEQUENCE [LARGE SCALE GENOMIC DNA]</scope>
    <source>
        <strain evidence="9">417</strain>
        <tissue evidence="9">Liver</tissue>
    </source>
</reference>
<dbReference type="GO" id="GO:0005200">
    <property type="term" value="F:structural constituent of cytoskeleton"/>
    <property type="evidence" value="ECO:0007669"/>
    <property type="project" value="InterPro"/>
</dbReference>
<dbReference type="GO" id="GO:0016787">
    <property type="term" value="F:hydrolase activity"/>
    <property type="evidence" value="ECO:0007669"/>
    <property type="project" value="UniProtKB-KW"/>
</dbReference>
<keyword evidence="4" id="KW-0493">Microtubule</keyword>
<dbReference type="OrthoDB" id="1662883at2759"/>
<dbReference type="GO" id="GO:0007017">
    <property type="term" value="P:microtubule-based process"/>
    <property type="evidence" value="ECO:0007669"/>
    <property type="project" value="InterPro"/>
</dbReference>
<dbReference type="PRINTS" id="PR01161">
    <property type="entry name" value="TUBULIN"/>
</dbReference>
<dbReference type="Gene3D" id="3.40.50.1440">
    <property type="entry name" value="Tubulin/FtsZ, GTPase domain"/>
    <property type="match status" value="1"/>
</dbReference>
<evidence type="ECO:0000256" key="3">
    <source>
        <dbReference type="ARBA" id="ARBA00022490"/>
    </source>
</evidence>
<keyword evidence="10" id="KW-1185">Reference proteome</keyword>
<dbReference type="GO" id="GO:0005737">
    <property type="term" value="C:cytoplasm"/>
    <property type="evidence" value="ECO:0007669"/>
    <property type="project" value="UniProtKB-SubCell"/>
</dbReference>
<evidence type="ECO:0000256" key="7">
    <source>
        <dbReference type="ARBA" id="ARBA00023134"/>
    </source>
</evidence>
<evidence type="ECO:0000256" key="8">
    <source>
        <dbReference type="ARBA" id="ARBA00049117"/>
    </source>
</evidence>
<comment type="subcellular location">
    <subcellularLocation>
        <location evidence="1">Cytoplasm</location>
    </subcellularLocation>
</comment>
<dbReference type="PRINTS" id="PR01162">
    <property type="entry name" value="ALPHATUBULIN"/>
</dbReference>
<dbReference type="STRING" id="56216.A0A1A6GY54"/>
<evidence type="ECO:0000313" key="9">
    <source>
        <dbReference type="EMBL" id="OBS71258.1"/>
    </source>
</evidence>
<dbReference type="Proteomes" id="UP000092124">
    <property type="component" value="Unassembled WGS sequence"/>
</dbReference>
<organism evidence="9 10">
    <name type="scientific">Neotoma lepida</name>
    <name type="common">Desert woodrat</name>
    <dbReference type="NCBI Taxonomy" id="56216"/>
    <lineage>
        <taxon>Eukaryota</taxon>
        <taxon>Metazoa</taxon>
        <taxon>Chordata</taxon>
        <taxon>Craniata</taxon>
        <taxon>Vertebrata</taxon>
        <taxon>Euteleostomi</taxon>
        <taxon>Mammalia</taxon>
        <taxon>Eutheria</taxon>
        <taxon>Euarchontoglires</taxon>
        <taxon>Glires</taxon>
        <taxon>Rodentia</taxon>
        <taxon>Myomorpha</taxon>
        <taxon>Muroidea</taxon>
        <taxon>Cricetidae</taxon>
        <taxon>Neotominae</taxon>
        <taxon>Neotoma</taxon>
    </lineage>
</organism>
<feature type="non-terminal residue" evidence="9">
    <location>
        <position position="1"/>
    </location>
</feature>
<protein>
    <submittedName>
        <fullName evidence="9">Uncharacterized protein</fullName>
    </submittedName>
</protein>